<feature type="compositionally biased region" description="Polar residues" evidence="9">
    <location>
        <begin position="408"/>
        <end position="434"/>
    </location>
</feature>
<dbReference type="InterPro" id="IPR051653">
    <property type="entry name" value="E3_ligase_sorting_rcpt"/>
</dbReference>
<dbReference type="PROSITE" id="PS50089">
    <property type="entry name" value="ZF_RING_2"/>
    <property type="match status" value="1"/>
</dbReference>
<dbReference type="PROSITE" id="PS00518">
    <property type="entry name" value="ZF_RING_1"/>
    <property type="match status" value="1"/>
</dbReference>
<evidence type="ECO:0000256" key="8">
    <source>
        <dbReference type="PROSITE-ProRule" id="PRU00175"/>
    </source>
</evidence>
<feature type="domain" description="RING-type" evidence="11">
    <location>
        <begin position="314"/>
        <end position="357"/>
    </location>
</feature>
<dbReference type="PANTHER" id="PTHR47168">
    <property type="entry name" value="RING ZINC FINGER DOMAIN SUPERFAMILY PROTEIN-RELATED"/>
    <property type="match status" value="1"/>
</dbReference>
<evidence type="ECO:0000256" key="5">
    <source>
        <dbReference type="ARBA" id="ARBA00022833"/>
    </source>
</evidence>
<keyword evidence="6 10" id="KW-1133">Transmembrane helix</keyword>
<dbReference type="InterPro" id="IPR017907">
    <property type="entry name" value="Znf_RING_CS"/>
</dbReference>
<dbReference type="Pfam" id="PF13639">
    <property type="entry name" value="zf-RING_2"/>
    <property type="match status" value="1"/>
</dbReference>
<evidence type="ECO:0000256" key="4">
    <source>
        <dbReference type="ARBA" id="ARBA00022771"/>
    </source>
</evidence>
<evidence type="ECO:0000256" key="1">
    <source>
        <dbReference type="ARBA" id="ARBA00004167"/>
    </source>
</evidence>
<evidence type="ECO:0000256" key="10">
    <source>
        <dbReference type="SAM" id="Phobius"/>
    </source>
</evidence>
<organism evidence="12">
    <name type="scientific">Lichtheimia ramosa</name>
    <dbReference type="NCBI Taxonomy" id="688394"/>
    <lineage>
        <taxon>Eukaryota</taxon>
        <taxon>Fungi</taxon>
        <taxon>Fungi incertae sedis</taxon>
        <taxon>Mucoromycota</taxon>
        <taxon>Mucoromycotina</taxon>
        <taxon>Mucoromycetes</taxon>
        <taxon>Mucorales</taxon>
        <taxon>Lichtheimiaceae</taxon>
        <taxon>Lichtheimia</taxon>
    </lineage>
</organism>
<feature type="region of interest" description="Disordered" evidence="9">
    <location>
        <begin position="367"/>
        <end position="392"/>
    </location>
</feature>
<dbReference type="EMBL" id="LK023315">
    <property type="protein sequence ID" value="CDS04889.1"/>
    <property type="molecule type" value="Genomic_DNA"/>
</dbReference>
<evidence type="ECO:0000259" key="11">
    <source>
        <dbReference type="PROSITE" id="PS50089"/>
    </source>
</evidence>
<dbReference type="OrthoDB" id="8062037at2759"/>
<dbReference type="InterPro" id="IPR013083">
    <property type="entry name" value="Znf_RING/FYVE/PHD"/>
</dbReference>
<evidence type="ECO:0000256" key="2">
    <source>
        <dbReference type="ARBA" id="ARBA00022692"/>
    </source>
</evidence>
<keyword evidence="2 10" id="KW-0812">Transmembrane</keyword>
<evidence type="ECO:0000256" key="9">
    <source>
        <dbReference type="SAM" id="MobiDB-lite"/>
    </source>
</evidence>
<dbReference type="GO" id="GO:0016020">
    <property type="term" value="C:membrane"/>
    <property type="evidence" value="ECO:0007669"/>
    <property type="project" value="UniProtKB-SubCell"/>
</dbReference>
<evidence type="ECO:0000256" key="6">
    <source>
        <dbReference type="ARBA" id="ARBA00022989"/>
    </source>
</evidence>
<accession>A0A077WCL2</accession>
<dbReference type="SUPFAM" id="SSF57850">
    <property type="entry name" value="RING/U-box"/>
    <property type="match status" value="1"/>
</dbReference>
<dbReference type="Gene3D" id="3.50.30.30">
    <property type="match status" value="1"/>
</dbReference>
<reference evidence="12" key="1">
    <citation type="journal article" date="2014" name="Genome Announc.">
        <title>De novo whole-genome sequence and genome annotation of Lichtheimia ramosa.</title>
        <authorList>
            <person name="Linde J."/>
            <person name="Schwartze V."/>
            <person name="Binder U."/>
            <person name="Lass-Florl C."/>
            <person name="Voigt K."/>
            <person name="Horn F."/>
        </authorList>
    </citation>
    <scope>NUCLEOTIDE SEQUENCE</scope>
    <source>
        <strain evidence="12">JMRC FSU:6197</strain>
    </source>
</reference>
<keyword evidence="3" id="KW-0479">Metal-binding</keyword>
<keyword evidence="4 8" id="KW-0863">Zinc-finger</keyword>
<feature type="compositionally biased region" description="Polar residues" evidence="9">
    <location>
        <begin position="380"/>
        <end position="389"/>
    </location>
</feature>
<sequence length="459" mass="51944">MWITPVLCQSPSNPAFWELPRHYNVSAATEDRNSHERVAFSQDFQTIYAGSDLHEPTRRLLFYYSTCCNTTNTTFDQLQQLNGNNLHYPSIRNRSVMALIDRGNCSWSEKVSMATNLSASNNINLTAILITDNETHPDADYELRTLHTIDQGIHYSSPLPMERNVSSMQDNDLQQESLSMPVYFGPYKYGDDMHESILSINNNMNDSIRVFWNVAAYLTPFTVQEHTGPIFSRGYLSYIIALAAVFLVALFAGVIFLRWWRIRQLREQMDYETQLNAHAYNMQMRMQAKPLPVDVVNALPITRYAPGQIKNGSCAICLDDFVEGDSDIRILGCGHGFCVLCIDPWLTQKSTLCPICKYDCMPPDRHNDDSNGEPGESSHDAGTTETNNLLHGENHDSSVELQQIVTHPAQQQQHPVEQSSSEDNNTLTTTPSTNHCHDDESSIHKETSTDNNNNSNRHS</sequence>
<feature type="compositionally biased region" description="Polar residues" evidence="9">
    <location>
        <begin position="449"/>
        <end position="459"/>
    </location>
</feature>
<evidence type="ECO:0000313" key="12">
    <source>
        <dbReference type="EMBL" id="CDS04889.1"/>
    </source>
</evidence>
<comment type="subcellular location">
    <subcellularLocation>
        <location evidence="1">Membrane</location>
        <topology evidence="1">Single-pass membrane protein</topology>
    </subcellularLocation>
</comment>
<dbReference type="InterPro" id="IPR001841">
    <property type="entry name" value="Znf_RING"/>
</dbReference>
<gene>
    <name evidence="12" type="ORF">LRAMOSA07419</name>
</gene>
<evidence type="ECO:0000256" key="3">
    <source>
        <dbReference type="ARBA" id="ARBA00022723"/>
    </source>
</evidence>
<name>A0A077WCL2_9FUNG</name>
<feature type="compositionally biased region" description="Basic and acidic residues" evidence="9">
    <location>
        <begin position="435"/>
        <end position="448"/>
    </location>
</feature>
<feature type="region of interest" description="Disordered" evidence="9">
    <location>
        <begin position="408"/>
        <end position="459"/>
    </location>
</feature>
<dbReference type="PANTHER" id="PTHR47168:SF1">
    <property type="entry name" value="OS02G0798600 PROTEIN"/>
    <property type="match status" value="1"/>
</dbReference>
<keyword evidence="5" id="KW-0862">Zinc</keyword>
<dbReference type="SMART" id="SM00184">
    <property type="entry name" value="RING"/>
    <property type="match status" value="1"/>
</dbReference>
<protein>
    <recommendedName>
        <fullName evidence="11">RING-type domain-containing protein</fullName>
    </recommendedName>
</protein>
<dbReference type="Gene3D" id="3.30.40.10">
    <property type="entry name" value="Zinc/RING finger domain, C3HC4 (zinc finger)"/>
    <property type="match status" value="1"/>
</dbReference>
<evidence type="ECO:0000256" key="7">
    <source>
        <dbReference type="ARBA" id="ARBA00023136"/>
    </source>
</evidence>
<proteinExistence type="predicted"/>
<dbReference type="AlphaFoldDB" id="A0A077WCL2"/>
<dbReference type="GO" id="GO:0008270">
    <property type="term" value="F:zinc ion binding"/>
    <property type="evidence" value="ECO:0007669"/>
    <property type="project" value="UniProtKB-KW"/>
</dbReference>
<keyword evidence="7 10" id="KW-0472">Membrane</keyword>
<dbReference type="CDD" id="cd16454">
    <property type="entry name" value="RING-H2_PA-TM-RING"/>
    <property type="match status" value="1"/>
</dbReference>
<feature type="transmembrane region" description="Helical" evidence="10">
    <location>
        <begin position="235"/>
        <end position="260"/>
    </location>
</feature>